<feature type="compositionally biased region" description="Basic and acidic residues" evidence="1">
    <location>
        <begin position="231"/>
        <end position="242"/>
    </location>
</feature>
<evidence type="ECO:0000256" key="1">
    <source>
        <dbReference type="SAM" id="MobiDB-lite"/>
    </source>
</evidence>
<feature type="compositionally biased region" description="Basic and acidic residues" evidence="1">
    <location>
        <begin position="261"/>
        <end position="270"/>
    </location>
</feature>
<dbReference type="Proteomes" id="UP001196530">
    <property type="component" value="Unassembled WGS sequence"/>
</dbReference>
<feature type="compositionally biased region" description="Basic and acidic residues" evidence="1">
    <location>
        <begin position="132"/>
        <end position="155"/>
    </location>
</feature>
<feature type="compositionally biased region" description="Low complexity" evidence="1">
    <location>
        <begin position="247"/>
        <end position="260"/>
    </location>
</feature>
<dbReference type="RefSeq" id="XP_043058942.1">
    <property type="nucleotide sequence ID" value="XM_043204095.1"/>
</dbReference>
<dbReference type="GeneID" id="66127551"/>
<organism evidence="2 3">
    <name type="scientific">Pichia angusta</name>
    <name type="common">Yeast</name>
    <name type="synonym">Hansenula polymorpha</name>
    <dbReference type="NCBI Taxonomy" id="870730"/>
    <lineage>
        <taxon>Eukaryota</taxon>
        <taxon>Fungi</taxon>
        <taxon>Dikarya</taxon>
        <taxon>Ascomycota</taxon>
        <taxon>Saccharomycotina</taxon>
        <taxon>Pichiomycetes</taxon>
        <taxon>Pichiales</taxon>
        <taxon>Pichiaceae</taxon>
        <taxon>Ogataea</taxon>
    </lineage>
</organism>
<gene>
    <name evidence="2" type="ORF">KL928_003500</name>
</gene>
<dbReference type="EMBL" id="JAHLUX010000007">
    <property type="protein sequence ID" value="KAG7817601.1"/>
    <property type="molecule type" value="Genomic_DNA"/>
</dbReference>
<dbReference type="AlphaFoldDB" id="A0AAN6I4S1"/>
<name>A0AAN6I4S1_PICAN</name>
<feature type="region of interest" description="Disordered" evidence="1">
    <location>
        <begin position="62"/>
        <end position="155"/>
    </location>
</feature>
<accession>A0AAN6I4S1</accession>
<feature type="compositionally biased region" description="Basic and acidic residues" evidence="1">
    <location>
        <begin position="109"/>
        <end position="125"/>
    </location>
</feature>
<evidence type="ECO:0000313" key="3">
    <source>
        <dbReference type="Proteomes" id="UP001196530"/>
    </source>
</evidence>
<reference evidence="2" key="1">
    <citation type="journal article" date="2021" name="G3 (Bethesda)">
        <title>Genomic diversity, chromosomal rearrangements, and interspecies hybridization in the ogataea polymorpha species complex.</title>
        <authorList>
            <person name="Hanson S.J."/>
            <person name="Cinneide E.O."/>
            <person name="Salzberg L.I."/>
            <person name="Wolfe K.H."/>
            <person name="McGowan J."/>
            <person name="Fitzpatrick D.A."/>
            <person name="Matlin K."/>
        </authorList>
    </citation>
    <scope>NUCLEOTIDE SEQUENCE</scope>
    <source>
        <strain evidence="2">61-244</strain>
    </source>
</reference>
<evidence type="ECO:0000313" key="2">
    <source>
        <dbReference type="EMBL" id="KAG7817601.1"/>
    </source>
</evidence>
<comment type="caution">
    <text evidence="2">The sequence shown here is derived from an EMBL/GenBank/DDBJ whole genome shotgun (WGS) entry which is preliminary data.</text>
</comment>
<sequence>MFERSSSYTGVIYNDSSSMAFWVLLILKKRMPPSAGGAGLAHLQLALLAVDLVRSVHATAAGEEKHNQQTHQGCPGHAEHGRADLGGHAGVGELVSHHHGDGSLARDTGSTEKDAQGHKENDHLFHGPPAELEQRADEADAGKHQRNQNEWERESREVVVGISIGDKVLGQQGGVSKVVVRRNRLVRTQVCAVSVGVGVVGLWVADSPKGPSGNVSVGIQVGGSGLDPVELVEREGRDRAGEDNEQQEQGSTGQQQQSEQSVKRSEQHGN</sequence>
<feature type="region of interest" description="Disordered" evidence="1">
    <location>
        <begin position="205"/>
        <end position="270"/>
    </location>
</feature>
<protein>
    <submittedName>
        <fullName evidence="2">Uncharacterized protein</fullName>
    </submittedName>
</protein>
<proteinExistence type="predicted"/>